<feature type="domain" description="YjeF C-terminal" evidence="21">
    <location>
        <begin position="235"/>
        <end position="539"/>
    </location>
</feature>
<name>A0ABY4RUC1_9BACL</name>
<evidence type="ECO:0000259" key="22">
    <source>
        <dbReference type="PROSITE" id="PS51385"/>
    </source>
</evidence>
<dbReference type="InterPro" id="IPR030677">
    <property type="entry name" value="Nnr"/>
</dbReference>
<gene>
    <name evidence="23" type="primary">nnr</name>
    <name evidence="17" type="synonym">nnrD</name>
    <name evidence="18" type="synonym">nnrE</name>
    <name evidence="23" type="ORF">SK3146_04947</name>
</gene>
<comment type="function">
    <text evidence="14 19">Bifunctional enzyme that catalyzes the epimerization of the S- and R-forms of NAD(P)HX and the dehydration of the S-form of NAD(P)HX at the expense of ADP, which is converted to AMP. This allows the repair of both epimers of NAD(P)HX, a damaged form of NAD(P)H that is a result of enzymatic or heat-dependent hydration.</text>
</comment>
<evidence type="ECO:0000256" key="14">
    <source>
        <dbReference type="ARBA" id="ARBA00025153"/>
    </source>
</evidence>
<feature type="binding site" evidence="17">
    <location>
        <position position="270"/>
    </location>
    <ligand>
        <name>(6S)-NADPHX</name>
        <dbReference type="ChEBI" id="CHEBI:64076"/>
    </ligand>
</feature>
<dbReference type="PANTHER" id="PTHR12592">
    <property type="entry name" value="ATP-DEPENDENT (S)-NAD(P)H-HYDRATE DEHYDRATASE FAMILY MEMBER"/>
    <property type="match status" value="1"/>
</dbReference>
<keyword evidence="10 17" id="KW-0520">NAD</keyword>
<feature type="binding site" evidence="18">
    <location>
        <position position="166"/>
    </location>
    <ligand>
        <name>K(+)</name>
        <dbReference type="ChEBI" id="CHEBI:29103"/>
    </ligand>
</feature>
<comment type="similarity">
    <text evidence="17">Belongs to the NnrD/CARKD family.</text>
</comment>
<dbReference type="CDD" id="cd01171">
    <property type="entry name" value="YXKO-related"/>
    <property type="match status" value="1"/>
</dbReference>
<dbReference type="InterPro" id="IPR017953">
    <property type="entry name" value="Carbohydrate_kinase_pred_CS"/>
</dbReference>
<dbReference type="Pfam" id="PF01256">
    <property type="entry name" value="Carb_kinase"/>
    <property type="match status" value="1"/>
</dbReference>
<evidence type="ECO:0000256" key="6">
    <source>
        <dbReference type="ARBA" id="ARBA00022741"/>
    </source>
</evidence>
<feature type="binding site" evidence="17">
    <location>
        <position position="419"/>
    </location>
    <ligand>
        <name>(6S)-NADPHX</name>
        <dbReference type="ChEBI" id="CHEBI:64076"/>
    </ligand>
</feature>
<protein>
    <recommendedName>
        <fullName evidence="19">Bifunctional NAD(P)H-hydrate repair enzyme</fullName>
    </recommendedName>
    <alternativeName>
        <fullName evidence="19">Nicotinamide nucleotide repair protein</fullName>
    </alternativeName>
    <domain>
        <recommendedName>
            <fullName evidence="19">ADP-dependent (S)-NAD(P)H-hydrate dehydratase</fullName>
            <ecNumber evidence="19">4.2.1.136</ecNumber>
        </recommendedName>
        <alternativeName>
            <fullName evidence="19">ADP-dependent NAD(P)HX dehydratase</fullName>
        </alternativeName>
    </domain>
    <domain>
        <recommendedName>
            <fullName evidence="19">NAD(P)H-hydrate epimerase</fullName>
            <ecNumber evidence="19">5.1.99.6</ecNumber>
        </recommendedName>
    </domain>
</protein>
<dbReference type="HAMAP" id="MF_01966">
    <property type="entry name" value="NADHX_epimerase"/>
    <property type="match status" value="1"/>
</dbReference>
<dbReference type="Gene3D" id="3.40.1190.20">
    <property type="match status" value="1"/>
</dbReference>
<proteinExistence type="inferred from homology"/>
<comment type="subunit">
    <text evidence="17">Homotetramer.</text>
</comment>
<comment type="similarity">
    <text evidence="3 19">In the N-terminal section; belongs to the NnrE/AIBP family.</text>
</comment>
<dbReference type="PIRSF" id="PIRSF017184">
    <property type="entry name" value="Nnr"/>
    <property type="match status" value="1"/>
</dbReference>
<evidence type="ECO:0000256" key="12">
    <source>
        <dbReference type="ARBA" id="ARBA00023239"/>
    </source>
</evidence>
<dbReference type="PANTHER" id="PTHR12592:SF0">
    <property type="entry name" value="ATP-DEPENDENT (S)-NAD(P)H-HYDRATE DEHYDRATASE"/>
    <property type="match status" value="1"/>
</dbReference>
<dbReference type="SUPFAM" id="SSF64153">
    <property type="entry name" value="YjeF N-terminal domain-like"/>
    <property type="match status" value="1"/>
</dbReference>
<evidence type="ECO:0000256" key="8">
    <source>
        <dbReference type="ARBA" id="ARBA00022857"/>
    </source>
</evidence>
<evidence type="ECO:0000256" key="16">
    <source>
        <dbReference type="ARBA" id="ARBA00049209"/>
    </source>
</evidence>
<sequence length="539" mass="55881">MYVVNSDEMRNLDRYTIETIGIPANVLMENAGREVARRIETLFSRTVSADGPARWVILAGKGNNGGDGLVIARHLLEAGFEAEVVYAEAPERMASADAVAQRRIIERLGIPARVYGAEPLDWRAYDGIVDALLGVGAAGAPRGPYAALIREANASGLPIVAVDLPSGLDADTGAVHEPCIRAKLTVALAFLKRGLMQYPGADYAGQVVCAPIGIPAKLADELGVQTYVLNESVLRRILGVDPAMPRRQNTHKGTYGHALIAAGSRRMSGAALLSAKSALRAGCGLVTLAVPDRLLDSLIGQIPELMLAAVPDGGTGEWGSLGEGTTAPAASHDGSDAGPSERTIGAAEQALLSLAEGKQAMLIGPGMGRFPGDSAWLRAAWESVASPLVIDADALNMLADAQNFAAWPRRPSPTVLTPHPGEMARLAGVSTPEVQHDRIGLARRYAMKHGVTLVLKGARTVVATAAGSVYINVNGNPGMATGGSGDVLAGIIASLLAQGFTAEQAAGLGVYLHGAAGDRAQAQRRSTGSMLAGDIADML</sequence>
<evidence type="ECO:0000256" key="10">
    <source>
        <dbReference type="ARBA" id="ARBA00023027"/>
    </source>
</evidence>
<evidence type="ECO:0000256" key="9">
    <source>
        <dbReference type="ARBA" id="ARBA00022958"/>
    </source>
</evidence>
<comment type="similarity">
    <text evidence="4 19">In the C-terminal section; belongs to the NnrD/CARKD family.</text>
</comment>
<evidence type="ECO:0000259" key="21">
    <source>
        <dbReference type="PROSITE" id="PS51383"/>
    </source>
</evidence>
<feature type="binding site" evidence="17">
    <location>
        <position position="486"/>
    </location>
    <ligand>
        <name>(6S)-NADPHX</name>
        <dbReference type="ChEBI" id="CHEBI:64076"/>
    </ligand>
</feature>
<reference evidence="23" key="1">
    <citation type="submission" date="2018-02" db="EMBL/GenBank/DDBJ databases">
        <authorList>
            <person name="Kim S.-K."/>
            <person name="Jung H.-I."/>
            <person name="Lee S.-W."/>
        </authorList>
    </citation>
    <scope>NUCLEOTIDE SEQUENCE</scope>
    <source>
        <strain evidence="23">SK3146</strain>
    </source>
</reference>
<evidence type="ECO:0000256" key="4">
    <source>
        <dbReference type="ARBA" id="ARBA00009524"/>
    </source>
</evidence>
<keyword evidence="7 17" id="KW-0067">ATP-binding</keyword>
<dbReference type="HAMAP" id="MF_01965">
    <property type="entry name" value="NADHX_dehydratase"/>
    <property type="match status" value="1"/>
</dbReference>
<dbReference type="NCBIfam" id="TIGR00196">
    <property type="entry name" value="yjeF_cterm"/>
    <property type="match status" value="1"/>
</dbReference>
<comment type="function">
    <text evidence="17">Catalyzes the dehydration of the S-form of NAD(P)HX at the expense of ADP, which is converted to AMP. Together with NAD(P)HX epimerase, which catalyzes the epimerization of the S- and R-forms, the enzyme allows the repair of both epimers of NAD(P)HX, a damaged form of NAD(P)H that is a result of enzymatic or heat-dependent hydration.</text>
</comment>
<feature type="binding site" evidence="18">
    <location>
        <position position="130"/>
    </location>
    <ligand>
        <name>K(+)</name>
        <dbReference type="ChEBI" id="CHEBI:29103"/>
    </ligand>
</feature>
<keyword evidence="24" id="KW-1185">Reference proteome</keyword>
<evidence type="ECO:0000313" key="24">
    <source>
        <dbReference type="Proteomes" id="UP001057134"/>
    </source>
</evidence>
<evidence type="ECO:0000256" key="1">
    <source>
        <dbReference type="ARBA" id="ARBA00000013"/>
    </source>
</evidence>
<feature type="binding site" evidence="18">
    <location>
        <begin position="63"/>
        <end position="67"/>
    </location>
    <ligand>
        <name>(6S)-NADPHX</name>
        <dbReference type="ChEBI" id="CHEBI:64076"/>
    </ligand>
</feature>
<feature type="binding site" evidence="17">
    <location>
        <begin position="456"/>
        <end position="460"/>
    </location>
    <ligand>
        <name>AMP</name>
        <dbReference type="ChEBI" id="CHEBI:456215"/>
    </ligand>
</feature>
<dbReference type="InterPro" id="IPR036652">
    <property type="entry name" value="YjeF_N_dom_sf"/>
</dbReference>
<dbReference type="PROSITE" id="PS01050">
    <property type="entry name" value="YJEF_C_2"/>
    <property type="match status" value="1"/>
</dbReference>
<dbReference type="InterPro" id="IPR029056">
    <property type="entry name" value="Ribokinase-like"/>
</dbReference>
<keyword evidence="13" id="KW-0511">Multifunctional enzyme</keyword>
<dbReference type="RefSeq" id="WP_249861269.1">
    <property type="nucleotide sequence ID" value="NZ_CP027059.1"/>
</dbReference>
<dbReference type="PROSITE" id="PS51383">
    <property type="entry name" value="YJEF_C_3"/>
    <property type="match status" value="1"/>
</dbReference>
<evidence type="ECO:0000256" key="7">
    <source>
        <dbReference type="ARBA" id="ARBA00022840"/>
    </source>
</evidence>
<dbReference type="Proteomes" id="UP001057134">
    <property type="component" value="Chromosome"/>
</dbReference>
<evidence type="ECO:0000313" key="23">
    <source>
        <dbReference type="EMBL" id="UQZ85658.1"/>
    </source>
</evidence>
<dbReference type="InterPro" id="IPR000631">
    <property type="entry name" value="CARKD"/>
</dbReference>
<dbReference type="InterPro" id="IPR004443">
    <property type="entry name" value="YjeF_N_dom"/>
</dbReference>
<feature type="region of interest" description="Disordered" evidence="20">
    <location>
        <begin position="317"/>
        <end position="341"/>
    </location>
</feature>
<comment type="catalytic activity">
    <reaction evidence="15 17 19">
        <text>(6S)-NADHX + ADP = AMP + phosphate + NADH + H(+)</text>
        <dbReference type="Rhea" id="RHEA:32223"/>
        <dbReference type="ChEBI" id="CHEBI:15378"/>
        <dbReference type="ChEBI" id="CHEBI:43474"/>
        <dbReference type="ChEBI" id="CHEBI:57945"/>
        <dbReference type="ChEBI" id="CHEBI:64074"/>
        <dbReference type="ChEBI" id="CHEBI:456215"/>
        <dbReference type="ChEBI" id="CHEBI:456216"/>
        <dbReference type="EC" id="4.2.1.136"/>
    </reaction>
</comment>
<feature type="binding site" evidence="18">
    <location>
        <position position="163"/>
    </location>
    <ligand>
        <name>(6S)-NADPHX</name>
        <dbReference type="ChEBI" id="CHEBI:64076"/>
    </ligand>
</feature>
<comment type="similarity">
    <text evidence="18">Belongs to the NnrE/AIBP family.</text>
</comment>
<comment type="catalytic activity">
    <reaction evidence="1 18 19">
        <text>(6R)-NADHX = (6S)-NADHX</text>
        <dbReference type="Rhea" id="RHEA:32215"/>
        <dbReference type="ChEBI" id="CHEBI:64074"/>
        <dbReference type="ChEBI" id="CHEBI:64075"/>
        <dbReference type="EC" id="5.1.99.6"/>
    </reaction>
</comment>
<feature type="binding site" evidence="17">
    <location>
        <position position="366"/>
    </location>
    <ligand>
        <name>(6S)-NADPHX</name>
        <dbReference type="ChEBI" id="CHEBI:64076"/>
    </ligand>
</feature>
<evidence type="ECO:0000256" key="5">
    <source>
        <dbReference type="ARBA" id="ARBA00022723"/>
    </source>
</evidence>
<dbReference type="Gene3D" id="3.40.50.10260">
    <property type="entry name" value="YjeF N-terminal domain"/>
    <property type="match status" value="1"/>
</dbReference>
<dbReference type="PROSITE" id="PS51385">
    <property type="entry name" value="YJEF_N"/>
    <property type="match status" value="1"/>
</dbReference>
<evidence type="ECO:0000256" key="18">
    <source>
        <dbReference type="HAMAP-Rule" id="MF_01966"/>
    </source>
</evidence>
<accession>A0ABY4RUC1</accession>
<keyword evidence="5 18" id="KW-0479">Metal-binding</keyword>
<dbReference type="NCBIfam" id="TIGR00197">
    <property type="entry name" value="yjeF_nterm"/>
    <property type="match status" value="1"/>
</dbReference>
<evidence type="ECO:0000256" key="13">
    <source>
        <dbReference type="ARBA" id="ARBA00023268"/>
    </source>
</evidence>
<dbReference type="EC" id="4.2.1.136" evidence="19"/>
<evidence type="ECO:0000256" key="15">
    <source>
        <dbReference type="ARBA" id="ARBA00048238"/>
    </source>
</evidence>
<evidence type="ECO:0000256" key="2">
    <source>
        <dbReference type="ARBA" id="ARBA00000909"/>
    </source>
</evidence>
<organism evidence="23 24">
    <name type="scientific">Paenibacillus konkukensis</name>
    <dbReference type="NCBI Taxonomy" id="2020716"/>
    <lineage>
        <taxon>Bacteria</taxon>
        <taxon>Bacillati</taxon>
        <taxon>Bacillota</taxon>
        <taxon>Bacilli</taxon>
        <taxon>Bacillales</taxon>
        <taxon>Paenibacillaceae</taxon>
        <taxon>Paenibacillus</taxon>
    </lineage>
</organism>
<keyword evidence="6 17" id="KW-0547">Nucleotide-binding</keyword>
<dbReference type="EMBL" id="CP027059">
    <property type="protein sequence ID" value="UQZ85658.1"/>
    <property type="molecule type" value="Genomic_DNA"/>
</dbReference>
<feature type="binding site" evidence="18">
    <location>
        <position position="145"/>
    </location>
    <ligand>
        <name>(6S)-NADPHX</name>
        <dbReference type="ChEBI" id="CHEBI:64076"/>
    </ligand>
</feature>
<feature type="binding site" evidence="18">
    <location>
        <begin position="134"/>
        <end position="140"/>
    </location>
    <ligand>
        <name>(6S)-NADPHX</name>
        <dbReference type="ChEBI" id="CHEBI:64076"/>
    </ligand>
</feature>
<comment type="function">
    <text evidence="18">Catalyzes the epimerization of the S- and R-forms of NAD(P)HX, a damaged form of NAD(P)H that is a result of enzymatic or heat-dependent hydration. This is a prerequisite for the S-specific NAD(P)H-hydrate dehydratase to allow the repair of both epimers of NAD(P)HX.</text>
</comment>
<feature type="binding site" evidence="18">
    <location>
        <position position="64"/>
    </location>
    <ligand>
        <name>K(+)</name>
        <dbReference type="ChEBI" id="CHEBI:29103"/>
    </ligand>
</feature>
<feature type="binding site" evidence="17">
    <location>
        <position position="485"/>
    </location>
    <ligand>
        <name>AMP</name>
        <dbReference type="ChEBI" id="CHEBI:456215"/>
    </ligand>
</feature>
<keyword evidence="9 18" id="KW-0630">Potassium</keyword>
<evidence type="ECO:0000256" key="17">
    <source>
        <dbReference type="HAMAP-Rule" id="MF_01965"/>
    </source>
</evidence>
<reference evidence="23" key="2">
    <citation type="journal article" date="2021" name="J Anim Sci Technol">
        <title>Complete genome sequence of Paenibacillus konkukensis sp. nov. SK3146 as a potential probiotic strain.</title>
        <authorList>
            <person name="Jung H.I."/>
            <person name="Park S."/>
            <person name="Niu K.M."/>
            <person name="Lee S.W."/>
            <person name="Kothari D."/>
            <person name="Yi K.J."/>
            <person name="Kim S.K."/>
        </authorList>
    </citation>
    <scope>NUCLEOTIDE SEQUENCE</scope>
    <source>
        <strain evidence="23">SK3146</strain>
    </source>
</reference>
<evidence type="ECO:0000256" key="19">
    <source>
        <dbReference type="PIRNR" id="PIRNR017184"/>
    </source>
</evidence>
<keyword evidence="12 17" id="KW-0456">Lyase</keyword>
<evidence type="ECO:0000256" key="20">
    <source>
        <dbReference type="SAM" id="MobiDB-lite"/>
    </source>
</evidence>
<comment type="catalytic activity">
    <reaction evidence="16 17 19">
        <text>(6S)-NADPHX + ADP = AMP + phosphate + NADPH + H(+)</text>
        <dbReference type="Rhea" id="RHEA:32235"/>
        <dbReference type="ChEBI" id="CHEBI:15378"/>
        <dbReference type="ChEBI" id="CHEBI:43474"/>
        <dbReference type="ChEBI" id="CHEBI:57783"/>
        <dbReference type="ChEBI" id="CHEBI:64076"/>
        <dbReference type="ChEBI" id="CHEBI:456215"/>
        <dbReference type="ChEBI" id="CHEBI:456216"/>
        <dbReference type="EC" id="4.2.1.136"/>
    </reaction>
</comment>
<keyword evidence="8 17" id="KW-0521">NADP</keyword>
<evidence type="ECO:0000256" key="3">
    <source>
        <dbReference type="ARBA" id="ARBA00006001"/>
    </source>
</evidence>
<evidence type="ECO:0000256" key="11">
    <source>
        <dbReference type="ARBA" id="ARBA00023235"/>
    </source>
</evidence>
<dbReference type="Pfam" id="PF03853">
    <property type="entry name" value="YjeF_N"/>
    <property type="match status" value="1"/>
</dbReference>
<feature type="domain" description="YjeF N-terminal" evidence="22">
    <location>
        <begin position="9"/>
        <end position="220"/>
    </location>
</feature>
<comment type="catalytic activity">
    <reaction evidence="2 18 19">
        <text>(6R)-NADPHX = (6S)-NADPHX</text>
        <dbReference type="Rhea" id="RHEA:32227"/>
        <dbReference type="ChEBI" id="CHEBI:64076"/>
        <dbReference type="ChEBI" id="CHEBI:64077"/>
        <dbReference type="EC" id="5.1.99.6"/>
    </reaction>
</comment>
<comment type="cofactor">
    <cofactor evidence="18 19">
        <name>K(+)</name>
        <dbReference type="ChEBI" id="CHEBI:29103"/>
    </cofactor>
    <text evidence="18 19">Binds 1 potassium ion per subunit.</text>
</comment>
<dbReference type="SUPFAM" id="SSF53613">
    <property type="entry name" value="Ribokinase-like"/>
    <property type="match status" value="1"/>
</dbReference>
<comment type="cofactor">
    <cofactor evidence="17">
        <name>Mg(2+)</name>
        <dbReference type="ChEBI" id="CHEBI:18420"/>
    </cofactor>
</comment>
<keyword evidence="11 18" id="KW-0413">Isomerase</keyword>
<dbReference type="EC" id="5.1.99.6" evidence="19"/>